<feature type="transmembrane region" description="Helical" evidence="2">
    <location>
        <begin position="383"/>
        <end position="401"/>
    </location>
</feature>
<feature type="region of interest" description="Disordered" evidence="1">
    <location>
        <begin position="170"/>
        <end position="192"/>
    </location>
</feature>
<evidence type="ECO:0000313" key="3">
    <source>
        <dbReference type="EMBL" id="CAK0818568.1"/>
    </source>
</evidence>
<sequence length="405" mass="43857">MAGPREHPAEPPRPEGTASCARAPLSIQPAVLPLAGCTSEDHWAPPTASGGEPEVREAWAPARPMAIGGEPEAGASDALVLTLPGAVLGAPAPIGLEEGRAAEASRRSCSLPAARYSRRSSMLSMRSMASQLSVVLEPPFAITWHIELFVIGCDAEQWCARAVGSKTADAYRPQKGGAGRRDDEGSLREGKDSTGLCLFIPMQAREDSKLGRDSIMSMKSSDSRCGPPQELAEVRFTPIQGFRDNLSLPTNPADCLSCIAVLLVTPTNTSIQETVWDFQMRLSEIAFRPRHMRPHVVMLKFKTGAAQDGQLQELVAKWQEKVSIELRAHEEDTEEEIMEALAAMCRDFSQNQPKHVRSSAARAESQSGTGVLQALRMCPVTCAVILVIIPIFLVIILSLVMRVSW</sequence>
<organism evidence="3 4">
    <name type="scientific">Prorocentrum cordatum</name>
    <dbReference type="NCBI Taxonomy" id="2364126"/>
    <lineage>
        <taxon>Eukaryota</taxon>
        <taxon>Sar</taxon>
        <taxon>Alveolata</taxon>
        <taxon>Dinophyceae</taxon>
        <taxon>Prorocentrales</taxon>
        <taxon>Prorocentraceae</taxon>
        <taxon>Prorocentrum</taxon>
    </lineage>
</organism>
<keyword evidence="2" id="KW-0812">Transmembrane</keyword>
<proteinExistence type="predicted"/>
<keyword evidence="2" id="KW-1133">Transmembrane helix</keyword>
<keyword evidence="2" id="KW-0472">Membrane</keyword>
<accession>A0ABN9RIC2</accession>
<feature type="region of interest" description="Disordered" evidence="1">
    <location>
        <begin position="1"/>
        <end position="24"/>
    </location>
</feature>
<feature type="compositionally biased region" description="Basic and acidic residues" evidence="1">
    <location>
        <begin position="179"/>
        <end position="192"/>
    </location>
</feature>
<gene>
    <name evidence="3" type="ORF">PCOR1329_LOCUS20792</name>
</gene>
<evidence type="ECO:0008006" key="5">
    <source>
        <dbReference type="Google" id="ProtNLM"/>
    </source>
</evidence>
<name>A0ABN9RIC2_9DINO</name>
<evidence type="ECO:0000256" key="1">
    <source>
        <dbReference type="SAM" id="MobiDB-lite"/>
    </source>
</evidence>
<keyword evidence="4" id="KW-1185">Reference proteome</keyword>
<feature type="compositionally biased region" description="Basic and acidic residues" evidence="1">
    <location>
        <begin position="1"/>
        <end position="13"/>
    </location>
</feature>
<dbReference type="Proteomes" id="UP001189429">
    <property type="component" value="Unassembled WGS sequence"/>
</dbReference>
<comment type="caution">
    <text evidence="3">The sequence shown here is derived from an EMBL/GenBank/DDBJ whole genome shotgun (WGS) entry which is preliminary data.</text>
</comment>
<evidence type="ECO:0000313" key="4">
    <source>
        <dbReference type="Proteomes" id="UP001189429"/>
    </source>
</evidence>
<dbReference type="EMBL" id="CAUYUJ010006760">
    <property type="protein sequence ID" value="CAK0818568.1"/>
    <property type="molecule type" value="Genomic_DNA"/>
</dbReference>
<protein>
    <recommendedName>
        <fullName evidence="5">FACT complex subunit</fullName>
    </recommendedName>
</protein>
<reference evidence="3" key="1">
    <citation type="submission" date="2023-10" db="EMBL/GenBank/DDBJ databases">
        <authorList>
            <person name="Chen Y."/>
            <person name="Shah S."/>
            <person name="Dougan E. K."/>
            <person name="Thang M."/>
            <person name="Chan C."/>
        </authorList>
    </citation>
    <scope>NUCLEOTIDE SEQUENCE [LARGE SCALE GENOMIC DNA]</scope>
</reference>
<evidence type="ECO:0000256" key="2">
    <source>
        <dbReference type="SAM" id="Phobius"/>
    </source>
</evidence>